<keyword evidence="4" id="KW-0479">Metal-binding</keyword>
<organism evidence="10 11">
    <name type="scientific">Xylaria flabelliformis</name>
    <dbReference type="NCBI Taxonomy" id="2512241"/>
    <lineage>
        <taxon>Eukaryota</taxon>
        <taxon>Fungi</taxon>
        <taxon>Dikarya</taxon>
        <taxon>Ascomycota</taxon>
        <taxon>Pezizomycotina</taxon>
        <taxon>Sordariomycetes</taxon>
        <taxon>Xylariomycetidae</taxon>
        <taxon>Xylariales</taxon>
        <taxon>Xylariaceae</taxon>
        <taxon>Xylaria</taxon>
    </lineage>
</organism>
<dbReference type="STRING" id="2512241.A0A553HRK8"/>
<dbReference type="InterPro" id="IPR017900">
    <property type="entry name" value="4Fe4S_Fe_S_CS"/>
</dbReference>
<dbReference type="NCBIfam" id="NF004538">
    <property type="entry name" value="PRK05888.1-4"/>
    <property type="match status" value="1"/>
</dbReference>
<dbReference type="GO" id="GO:0005739">
    <property type="term" value="C:mitochondrion"/>
    <property type="evidence" value="ECO:0007669"/>
    <property type="project" value="UniProtKB-ARBA"/>
</dbReference>
<dbReference type="GO" id="GO:0051539">
    <property type="term" value="F:4 iron, 4 sulfur cluster binding"/>
    <property type="evidence" value="ECO:0007669"/>
    <property type="project" value="UniProtKB-KW"/>
</dbReference>
<dbReference type="OrthoDB" id="204405at2759"/>
<dbReference type="Pfam" id="PF12838">
    <property type="entry name" value="Fer4_7"/>
    <property type="match status" value="1"/>
</dbReference>
<evidence type="ECO:0000256" key="1">
    <source>
        <dbReference type="ARBA" id="ARBA00001966"/>
    </source>
</evidence>
<dbReference type="InterPro" id="IPR029063">
    <property type="entry name" value="SAM-dependent_MTases_sf"/>
</dbReference>
<keyword evidence="6" id="KW-0408">Iron</keyword>
<sequence length="785" mass="89296">MACAICRLPLEDHQSALHVLGESPFDTIKSVLEHQWQKDITRIIYAHAEHYHDQMLFEYPPSHTEQISYIEDDIRRHRAKYIMHYLHAVVESYRHKEVGATCVTMDDEILIRKNLEEALNYRLPTDLDAIFRQEKPYAWRGTMTWEQSSRYREAAQRDVNMANRMFGDGYIQEAIDRQLITVISIVVRLYGSNTGDEFVMFIPKVPDPMWCWNQTTENIEEFQVLEDKIRGRCELEFEISTRHLKDKKRMKRHLPSLTQSNHINAIIIRIAITRKTSIQNGLAQLRKHQQSARRKPNRAHYAPSSPYEDSPQAIGHRATISAPHMHANAAESLLPYLQPSKSRPRRVLDIGSGSGYLTHILAELAGEDSVVVGVEHIEALRTLGEANMSKSPEGRAFLSSGRVRFRVGDGRKGWVEPETLGSSSGKGNTVKENSTSAEEKVGGAADEDDSQGWDAIHVGAAAAELHGELVAQLRKPGRMFIPVEDEKQRWEQYIWVVDKDEQGNVEKKRLFGCWTPPKNPKLGHDLKASSHHCSPLPPAIELGRRPSPLHLPFRFVAQLHSIMQGLTTSTMLSRQLVRRQPLPAATIARIVAQRTYATPSGPPPSGFRLPKSKRWDDETETSLDRAGRYFLMTEMFRGMYVALEQYFRPPLVPPSTTMDATRRGPISPRFRGEHALRRYPSGEERCIACKLCEAICPAQAITIEAEERADGSRRTTRYDIDMTKCIYCGFCQESCPVDAIVESPNAEYATETREELLYNKEKLLANGDKWEPELAANIRADAPYR</sequence>
<dbReference type="NCBIfam" id="TIGR01971">
    <property type="entry name" value="NuoI"/>
    <property type="match status" value="1"/>
</dbReference>
<evidence type="ECO:0000256" key="5">
    <source>
        <dbReference type="ARBA" id="ARBA00022967"/>
    </source>
</evidence>
<dbReference type="AlphaFoldDB" id="A0A553HRK8"/>
<evidence type="ECO:0000313" key="10">
    <source>
        <dbReference type="EMBL" id="TRX90593.1"/>
    </source>
</evidence>
<proteinExistence type="inferred from homology"/>
<accession>A0A553HRK8</accession>
<feature type="region of interest" description="Disordered" evidence="8">
    <location>
        <begin position="286"/>
        <end position="312"/>
    </location>
</feature>
<dbReference type="HAMAP" id="MF_01351">
    <property type="entry name" value="NDH1_NuoI"/>
    <property type="match status" value="1"/>
</dbReference>
<dbReference type="PANTHER" id="PTHR10849:SF20">
    <property type="entry name" value="NADH DEHYDROGENASE [UBIQUINONE] IRON-SULFUR PROTEIN 8, MITOCHONDRIAL"/>
    <property type="match status" value="1"/>
</dbReference>
<comment type="similarity">
    <text evidence="2">Belongs to the complex I 23 kDa subunit family.</text>
</comment>
<dbReference type="PROSITE" id="PS00198">
    <property type="entry name" value="4FE4S_FER_1"/>
    <property type="match status" value="2"/>
</dbReference>
<protein>
    <recommendedName>
        <fullName evidence="9">4Fe-4S ferredoxin-type domain-containing protein</fullName>
    </recommendedName>
</protein>
<evidence type="ECO:0000256" key="4">
    <source>
        <dbReference type="ARBA" id="ARBA00022723"/>
    </source>
</evidence>
<feature type="region of interest" description="Disordered" evidence="8">
    <location>
        <begin position="414"/>
        <end position="449"/>
    </location>
</feature>
<reference evidence="11" key="1">
    <citation type="submission" date="2019-06" db="EMBL/GenBank/DDBJ databases">
        <title>Draft genome sequence of the griseofulvin-producing fungus Xylaria cubensis strain G536.</title>
        <authorList>
            <person name="Mead M.E."/>
            <person name="Raja H.A."/>
            <person name="Steenwyk J.L."/>
            <person name="Knowles S.L."/>
            <person name="Oberlies N.H."/>
            <person name="Rokas A."/>
        </authorList>
    </citation>
    <scope>NUCLEOTIDE SEQUENCE [LARGE SCALE GENOMIC DNA]</scope>
    <source>
        <strain evidence="11">G536</strain>
    </source>
</reference>
<dbReference type="SUPFAM" id="SSF54862">
    <property type="entry name" value="4Fe-4S ferredoxins"/>
    <property type="match status" value="1"/>
</dbReference>
<feature type="domain" description="4Fe-4S ferredoxin-type" evidence="9">
    <location>
        <begin position="716"/>
        <end position="745"/>
    </location>
</feature>
<evidence type="ECO:0000256" key="6">
    <source>
        <dbReference type="ARBA" id="ARBA00023004"/>
    </source>
</evidence>
<dbReference type="GO" id="GO:0003954">
    <property type="term" value="F:NADH dehydrogenase activity"/>
    <property type="evidence" value="ECO:0007669"/>
    <property type="project" value="TreeGrafter"/>
</dbReference>
<dbReference type="Gene3D" id="3.40.50.150">
    <property type="entry name" value="Vaccinia Virus protein VP39"/>
    <property type="match status" value="1"/>
</dbReference>
<evidence type="ECO:0000313" key="11">
    <source>
        <dbReference type="Proteomes" id="UP000319160"/>
    </source>
</evidence>
<dbReference type="PROSITE" id="PS51379">
    <property type="entry name" value="4FE4S_FER_2"/>
    <property type="match status" value="2"/>
</dbReference>
<keyword evidence="7" id="KW-0411">Iron-sulfur</keyword>
<feature type="domain" description="4Fe-4S ferredoxin-type" evidence="9">
    <location>
        <begin position="677"/>
        <end position="706"/>
    </location>
</feature>
<dbReference type="GO" id="GO:0006120">
    <property type="term" value="P:mitochondrial electron transport, NADH to ubiquinone"/>
    <property type="evidence" value="ECO:0007669"/>
    <property type="project" value="TreeGrafter"/>
</dbReference>
<dbReference type="PANTHER" id="PTHR10849">
    <property type="entry name" value="NADH DEHYDROGENASE UBIQUINONE IRON-SULFUR PROTEIN 8, MITOCHONDRIAL"/>
    <property type="match status" value="1"/>
</dbReference>
<dbReference type="Pfam" id="PF01135">
    <property type="entry name" value="PCMT"/>
    <property type="match status" value="2"/>
</dbReference>
<dbReference type="EMBL" id="VFLP01000054">
    <property type="protein sequence ID" value="TRX90593.1"/>
    <property type="molecule type" value="Genomic_DNA"/>
</dbReference>
<dbReference type="InterPro" id="IPR017896">
    <property type="entry name" value="4Fe4S_Fe-S-bd"/>
</dbReference>
<evidence type="ECO:0000256" key="3">
    <source>
        <dbReference type="ARBA" id="ARBA00022485"/>
    </source>
</evidence>
<comment type="caution">
    <text evidence="10">The sequence shown here is derived from an EMBL/GenBank/DDBJ whole genome shotgun (WGS) entry which is preliminary data.</text>
</comment>
<evidence type="ECO:0000256" key="7">
    <source>
        <dbReference type="ARBA" id="ARBA00023014"/>
    </source>
</evidence>
<dbReference type="FunFam" id="3.30.70.3270:FF:000001">
    <property type="entry name" value="NADH-quinone oxidoreductase subunit I 1"/>
    <property type="match status" value="1"/>
</dbReference>
<dbReference type="NCBIfam" id="NF004539">
    <property type="entry name" value="PRK05888.1-5"/>
    <property type="match status" value="1"/>
</dbReference>
<dbReference type="InterPro" id="IPR010226">
    <property type="entry name" value="NADH_quinone_OxRdtase_chainI"/>
</dbReference>
<feature type="compositionally biased region" description="Polar residues" evidence="8">
    <location>
        <begin position="420"/>
        <end position="436"/>
    </location>
</feature>
<dbReference type="CDD" id="cd02440">
    <property type="entry name" value="AdoMet_MTases"/>
    <property type="match status" value="1"/>
</dbReference>
<evidence type="ECO:0000256" key="8">
    <source>
        <dbReference type="SAM" id="MobiDB-lite"/>
    </source>
</evidence>
<evidence type="ECO:0000259" key="9">
    <source>
        <dbReference type="PROSITE" id="PS51379"/>
    </source>
</evidence>
<keyword evidence="5" id="KW-1278">Translocase</keyword>
<keyword evidence="11" id="KW-1185">Reference proteome</keyword>
<feature type="compositionally biased region" description="Basic residues" evidence="8">
    <location>
        <begin position="286"/>
        <end position="298"/>
    </location>
</feature>
<dbReference type="GO" id="GO:0046872">
    <property type="term" value="F:metal ion binding"/>
    <property type="evidence" value="ECO:0007669"/>
    <property type="project" value="UniProtKB-KW"/>
</dbReference>
<dbReference type="GO" id="GO:0016020">
    <property type="term" value="C:membrane"/>
    <property type="evidence" value="ECO:0007669"/>
    <property type="project" value="InterPro"/>
</dbReference>
<dbReference type="Gene3D" id="3.30.70.3270">
    <property type="match status" value="1"/>
</dbReference>
<dbReference type="SUPFAM" id="SSF53335">
    <property type="entry name" value="S-adenosyl-L-methionine-dependent methyltransferases"/>
    <property type="match status" value="1"/>
</dbReference>
<name>A0A553HRK8_9PEZI</name>
<dbReference type="Proteomes" id="UP000319160">
    <property type="component" value="Unassembled WGS sequence"/>
</dbReference>
<gene>
    <name evidence="10" type="ORF">FHL15_008566</name>
</gene>
<evidence type="ECO:0000256" key="2">
    <source>
        <dbReference type="ARBA" id="ARBA00010277"/>
    </source>
</evidence>
<keyword evidence="3" id="KW-0004">4Fe-4S</keyword>
<comment type="cofactor">
    <cofactor evidence="1">
        <name>[4Fe-4S] cluster</name>
        <dbReference type="ChEBI" id="CHEBI:49883"/>
    </cofactor>
</comment>
<dbReference type="GO" id="GO:0032981">
    <property type="term" value="P:mitochondrial respiratory chain complex I assembly"/>
    <property type="evidence" value="ECO:0007669"/>
    <property type="project" value="TreeGrafter"/>
</dbReference>